<dbReference type="Proteomes" id="UP001302806">
    <property type="component" value="Chromosome"/>
</dbReference>
<evidence type="ECO:0000256" key="1">
    <source>
        <dbReference type="SAM" id="SignalP"/>
    </source>
</evidence>
<sequence length="395" mass="43251">MEKKLLLFILPLLLFTANMQAQDIKYWDFGAKELGAGYSNMLPLQYLNAFANFNRNIDLDDGNGNVYTVPDGFENESGQSVQSIFGLTYNSNYASGNFEITSKGSSPTPPGGTLLSGESLYTHPPLPDLDGATDLVFAKDSNSDRLITTRTDITRYDDRLTMPDGMDKDLFPGCIQFTTPGDKRYNSTRYRGFSIYLEVGQWITVVGSGQYTDIEGDGSLGFKTGYFSFETLGGTGTVVEIADQGAGLGNFDGPIDGSDKGDEAVRVMQFQAVDAGYYRLANRGGKIRVYRLYLGQVDASLGAGLETKIYVNGVYSKTLGISKNIRVSTDVKAINNRIYVSNVKSSTEINIYSITGALVKSLKTNKDTNFEFKSGLWIATVKTEEGQKSVKLLTR</sequence>
<feature type="signal peptide" evidence="1">
    <location>
        <begin position="1"/>
        <end position="21"/>
    </location>
</feature>
<name>A0ABY9XWT4_9FLAO</name>
<evidence type="ECO:0000313" key="3">
    <source>
        <dbReference type="Proteomes" id="UP001302806"/>
    </source>
</evidence>
<dbReference type="RefSeq" id="WP_415866689.1">
    <property type="nucleotide sequence ID" value="NZ_CP134537.1"/>
</dbReference>
<keyword evidence="1" id="KW-0732">Signal</keyword>
<evidence type="ECO:0000313" key="2">
    <source>
        <dbReference type="EMBL" id="WNH10422.1"/>
    </source>
</evidence>
<accession>A0ABY9XWT4</accession>
<organism evidence="2 3">
    <name type="scientific">Thalassobellus suaedae</name>
    <dbReference type="NCBI Taxonomy" id="3074124"/>
    <lineage>
        <taxon>Bacteria</taxon>
        <taxon>Pseudomonadati</taxon>
        <taxon>Bacteroidota</taxon>
        <taxon>Flavobacteriia</taxon>
        <taxon>Flavobacteriales</taxon>
        <taxon>Flavobacteriaceae</taxon>
        <taxon>Thalassobellus</taxon>
    </lineage>
</organism>
<feature type="chain" id="PRO_5046448710" evidence="1">
    <location>
        <begin position="22"/>
        <end position="395"/>
    </location>
</feature>
<protein>
    <submittedName>
        <fullName evidence="2">T9SS type A sorting domain-containing protein</fullName>
    </submittedName>
</protein>
<gene>
    <name evidence="2" type="ORF">RHP51_07120</name>
</gene>
<proteinExistence type="predicted"/>
<reference evidence="2 3" key="1">
    <citation type="submission" date="2023-09" db="EMBL/GenBank/DDBJ databases">
        <title>Thalassobella suaedae gen. nov., sp. nov., a marine bacterium of the family Flavobacteriaceae isolated from a halophyte Suaeda japonica.</title>
        <authorList>
            <person name="Lee S.Y."/>
            <person name="Hwang C.Y."/>
        </authorList>
    </citation>
    <scope>NUCLEOTIDE SEQUENCE [LARGE SCALE GENOMIC DNA]</scope>
    <source>
        <strain evidence="2 3">HL-DH14</strain>
    </source>
</reference>
<dbReference type="EMBL" id="CP134537">
    <property type="protein sequence ID" value="WNH10422.1"/>
    <property type="molecule type" value="Genomic_DNA"/>
</dbReference>